<dbReference type="GO" id="GO:0008270">
    <property type="term" value="F:zinc ion binding"/>
    <property type="evidence" value="ECO:0007669"/>
    <property type="project" value="UniProtKB-KW"/>
</dbReference>
<dbReference type="InterPro" id="IPR001876">
    <property type="entry name" value="Znf_RanBP2"/>
</dbReference>
<organism evidence="7">
    <name type="scientific">Aphanomyces astaci</name>
    <name type="common">Crayfish plague agent</name>
    <dbReference type="NCBI Taxonomy" id="112090"/>
    <lineage>
        <taxon>Eukaryota</taxon>
        <taxon>Sar</taxon>
        <taxon>Stramenopiles</taxon>
        <taxon>Oomycota</taxon>
        <taxon>Saprolegniomycetes</taxon>
        <taxon>Saprolegniales</taxon>
        <taxon>Verrucalvaceae</taxon>
        <taxon>Aphanomyces</taxon>
    </lineage>
</organism>
<dbReference type="RefSeq" id="XP_009824570.1">
    <property type="nucleotide sequence ID" value="XM_009826268.1"/>
</dbReference>
<dbReference type="VEuPathDB" id="FungiDB:H257_02568"/>
<feature type="domain" description="RanBP2-type" evidence="6">
    <location>
        <begin position="317"/>
        <end position="347"/>
    </location>
</feature>
<feature type="compositionally biased region" description="Low complexity" evidence="5">
    <location>
        <begin position="281"/>
        <end position="297"/>
    </location>
</feature>
<name>W4H4P4_APHAT</name>
<dbReference type="SMART" id="SM00547">
    <property type="entry name" value="ZnF_RBZ"/>
    <property type="match status" value="2"/>
</dbReference>
<feature type="compositionally biased region" description="Low complexity" evidence="5">
    <location>
        <begin position="543"/>
        <end position="554"/>
    </location>
</feature>
<dbReference type="AlphaFoldDB" id="W4H4P4"/>
<dbReference type="EMBL" id="KI913117">
    <property type="protein sequence ID" value="ETV86098.1"/>
    <property type="molecule type" value="Genomic_DNA"/>
</dbReference>
<feature type="compositionally biased region" description="Polar residues" evidence="5">
    <location>
        <begin position="50"/>
        <end position="59"/>
    </location>
</feature>
<reference evidence="7" key="1">
    <citation type="submission" date="2013-12" db="EMBL/GenBank/DDBJ databases">
        <title>The Genome Sequence of Aphanomyces astaci APO3.</title>
        <authorList>
            <consortium name="The Broad Institute Genomics Platform"/>
            <person name="Russ C."/>
            <person name="Tyler B."/>
            <person name="van West P."/>
            <person name="Dieguez-Uribeondo J."/>
            <person name="Young S.K."/>
            <person name="Zeng Q."/>
            <person name="Gargeya S."/>
            <person name="Fitzgerald M."/>
            <person name="Abouelleil A."/>
            <person name="Alvarado L."/>
            <person name="Chapman S.B."/>
            <person name="Gainer-Dewar J."/>
            <person name="Goldberg J."/>
            <person name="Griggs A."/>
            <person name="Gujja S."/>
            <person name="Hansen M."/>
            <person name="Howarth C."/>
            <person name="Imamovic A."/>
            <person name="Ireland A."/>
            <person name="Larimer J."/>
            <person name="McCowan C."/>
            <person name="Murphy C."/>
            <person name="Pearson M."/>
            <person name="Poon T.W."/>
            <person name="Priest M."/>
            <person name="Roberts A."/>
            <person name="Saif S."/>
            <person name="Shea T."/>
            <person name="Sykes S."/>
            <person name="Wortman J."/>
            <person name="Nusbaum C."/>
            <person name="Birren B."/>
        </authorList>
    </citation>
    <scope>NUCLEOTIDE SEQUENCE [LARGE SCALE GENOMIC DNA]</scope>
    <source>
        <strain evidence="7">APO3</strain>
    </source>
</reference>
<evidence type="ECO:0000256" key="3">
    <source>
        <dbReference type="ARBA" id="ARBA00022833"/>
    </source>
</evidence>
<feature type="compositionally biased region" description="Basic and acidic residues" evidence="5">
    <location>
        <begin position="463"/>
        <end position="476"/>
    </location>
</feature>
<evidence type="ECO:0000256" key="1">
    <source>
        <dbReference type="ARBA" id="ARBA00022723"/>
    </source>
</evidence>
<feature type="compositionally biased region" description="Basic residues" evidence="5">
    <location>
        <begin position="494"/>
        <end position="508"/>
    </location>
</feature>
<feature type="region of interest" description="Disordered" evidence="5">
    <location>
        <begin position="375"/>
        <end position="425"/>
    </location>
</feature>
<evidence type="ECO:0000259" key="6">
    <source>
        <dbReference type="PROSITE" id="PS50199"/>
    </source>
</evidence>
<feature type="compositionally biased region" description="Polar residues" evidence="5">
    <location>
        <begin position="562"/>
        <end position="571"/>
    </location>
</feature>
<gene>
    <name evidence="7" type="ORF">H257_02568</name>
</gene>
<feature type="region of interest" description="Disordered" evidence="5">
    <location>
        <begin position="455"/>
        <end position="571"/>
    </location>
</feature>
<proteinExistence type="predicted"/>
<keyword evidence="1" id="KW-0479">Metal-binding</keyword>
<evidence type="ECO:0000256" key="2">
    <source>
        <dbReference type="ARBA" id="ARBA00022771"/>
    </source>
</evidence>
<feature type="compositionally biased region" description="Polar residues" evidence="5">
    <location>
        <begin position="517"/>
        <end position="527"/>
    </location>
</feature>
<feature type="region of interest" description="Disordered" evidence="5">
    <location>
        <begin position="37"/>
        <end position="74"/>
    </location>
</feature>
<evidence type="ECO:0000256" key="4">
    <source>
        <dbReference type="PROSITE-ProRule" id="PRU00322"/>
    </source>
</evidence>
<dbReference type="PROSITE" id="PS01358">
    <property type="entry name" value="ZF_RANBP2_1"/>
    <property type="match status" value="1"/>
</dbReference>
<keyword evidence="2 4" id="KW-0863">Zinc-finger</keyword>
<evidence type="ECO:0000256" key="5">
    <source>
        <dbReference type="SAM" id="MobiDB-lite"/>
    </source>
</evidence>
<dbReference type="GeneID" id="20804564"/>
<keyword evidence="3" id="KW-0862">Zinc</keyword>
<feature type="region of interest" description="Disordered" evidence="5">
    <location>
        <begin position="114"/>
        <end position="238"/>
    </location>
</feature>
<dbReference type="SUPFAM" id="SSF90209">
    <property type="entry name" value="Ran binding protein zinc finger-like"/>
    <property type="match status" value="1"/>
</dbReference>
<sequence length="614" mass="66458">MDSLTDHRRRSDDTAVAIINAKWLTSTIRPIQEPTNEAGVHENSPGGYTCPSSVASDGSNEAGAPPHAVKSEEAPGFHPIDVDQEMEAPSFQLLNFAAHVAAPVPLFDQAIPADRSGDMVEPTSMPGDSQGAPPSFSLLSSLRTGLPPSDYSLPRPAEFQEDRGVVWVDDGGGAPRRQLMHPTASLDSDHCSSTLQRDRMPSHSSQSSSTHSDLAMRQAGLDDSSDEEEIKPRKQLRGNRVSIQSAEWTCKWCTYANEGDGASNECDCCGQAKGSSLGLPRTTHTTSKATTKTRSTRPINMDENESNIYPSGNEQGGTGAGWLCNMCTYENCTNPVRCELCDTPKGSNMPSQSEIREFNHFDDLDDDDDFEVYASDATNNPPDVVDLTAASDGNRQPLYDNQSDSIEEISDTERRPRSPTSSWHTTTELREFTSFTPVSLLRHQADSIDYLNMFGANRGGRSYSDRLQTRVSESRRRQAAQARGGGGGGQPKSSGKRKKGAKKGRKSPAKAPKEYASNRSSVPQFQRASAAGKRRAMPPFQKASAATSSSSSTSGAPRLVNANLQPKARTNSMRVVAEEGDFGAFRSARHHAADSSRLAAAAWEGQGSMRYEDD</sequence>
<feature type="compositionally biased region" description="Low complexity" evidence="5">
    <location>
        <begin position="202"/>
        <end position="212"/>
    </location>
</feature>
<evidence type="ECO:0000313" key="7">
    <source>
        <dbReference type="EMBL" id="ETV86098.1"/>
    </source>
</evidence>
<protein>
    <recommendedName>
        <fullName evidence="6">RanBP2-type domain-containing protein</fullName>
    </recommendedName>
</protein>
<feature type="compositionally biased region" description="Polar residues" evidence="5">
    <location>
        <begin position="391"/>
        <end position="404"/>
    </location>
</feature>
<accession>W4H4P4</accession>
<dbReference type="PROSITE" id="PS50199">
    <property type="entry name" value="ZF_RANBP2_2"/>
    <property type="match status" value="1"/>
</dbReference>
<feature type="region of interest" description="Disordered" evidence="5">
    <location>
        <begin position="280"/>
        <end position="313"/>
    </location>
</feature>
<dbReference type="InterPro" id="IPR036443">
    <property type="entry name" value="Znf_RanBP2_sf"/>
</dbReference>
<dbReference type="OrthoDB" id="79903at2759"/>